<comment type="caution">
    <text evidence="2">The sequence shown here is derived from an EMBL/GenBank/DDBJ whole genome shotgun (WGS) entry which is preliminary data.</text>
</comment>
<evidence type="ECO:0000256" key="1">
    <source>
        <dbReference type="SAM" id="MobiDB-lite"/>
    </source>
</evidence>
<organism evidence="2 3">
    <name type="scientific">Lecanosticta acicola</name>
    <dbReference type="NCBI Taxonomy" id="111012"/>
    <lineage>
        <taxon>Eukaryota</taxon>
        <taxon>Fungi</taxon>
        <taxon>Dikarya</taxon>
        <taxon>Ascomycota</taxon>
        <taxon>Pezizomycotina</taxon>
        <taxon>Dothideomycetes</taxon>
        <taxon>Dothideomycetidae</taxon>
        <taxon>Mycosphaerellales</taxon>
        <taxon>Mycosphaerellaceae</taxon>
        <taxon>Lecanosticta</taxon>
    </lineage>
</organism>
<keyword evidence="3" id="KW-1185">Reference proteome</keyword>
<gene>
    <name evidence="2" type="ORF">LECACI_7A003486</name>
</gene>
<feature type="compositionally biased region" description="Basic residues" evidence="1">
    <location>
        <begin position="120"/>
        <end position="132"/>
    </location>
</feature>
<evidence type="ECO:0000313" key="3">
    <source>
        <dbReference type="Proteomes" id="UP001296104"/>
    </source>
</evidence>
<feature type="compositionally biased region" description="Acidic residues" evidence="1">
    <location>
        <begin position="99"/>
        <end position="112"/>
    </location>
</feature>
<dbReference type="Proteomes" id="UP001296104">
    <property type="component" value="Unassembled WGS sequence"/>
</dbReference>
<feature type="region of interest" description="Disordered" evidence="1">
    <location>
        <begin position="57"/>
        <end position="156"/>
    </location>
</feature>
<name>A0AAI9E9R4_9PEZI</name>
<accession>A0AAI9E9R4</accession>
<sequence>MPLSTKQMEYLALAWQCFDSEPKIDYEKFRTIANLASAASARELMRVTKKKLKEEYGALNGNDSATATPKSAATPKSTNGTGKKRGRPARAAWEKADADDGDDDDDDDDGEEGSASPSVKRARKAAGKKKTVVVKAEPVEEEQEQEQESEEGGELL</sequence>
<feature type="compositionally biased region" description="Low complexity" evidence="1">
    <location>
        <begin position="64"/>
        <end position="78"/>
    </location>
</feature>
<proteinExistence type="predicted"/>
<protein>
    <submittedName>
        <fullName evidence="2">Uncharacterized protein</fullName>
    </submittedName>
</protein>
<reference evidence="2" key="1">
    <citation type="submission" date="2023-11" db="EMBL/GenBank/DDBJ databases">
        <authorList>
            <person name="Alioto T."/>
            <person name="Alioto T."/>
            <person name="Gomez Garrido J."/>
        </authorList>
    </citation>
    <scope>NUCLEOTIDE SEQUENCE</scope>
</reference>
<evidence type="ECO:0000313" key="2">
    <source>
        <dbReference type="EMBL" id="CAK3964433.1"/>
    </source>
</evidence>
<feature type="compositionally biased region" description="Acidic residues" evidence="1">
    <location>
        <begin position="139"/>
        <end position="156"/>
    </location>
</feature>
<dbReference type="AlphaFoldDB" id="A0AAI9E9R4"/>
<dbReference type="EMBL" id="CAVMBE010000017">
    <property type="protein sequence ID" value="CAK3964433.1"/>
    <property type="molecule type" value="Genomic_DNA"/>
</dbReference>